<dbReference type="SUPFAM" id="SSF51197">
    <property type="entry name" value="Clavaminate synthase-like"/>
    <property type="match status" value="1"/>
</dbReference>
<reference evidence="1 2" key="1">
    <citation type="submission" date="2014-04" db="EMBL/GenBank/DDBJ databases">
        <title>Evolutionary Origins and Diversification of the Mycorrhizal Mutualists.</title>
        <authorList>
            <consortium name="DOE Joint Genome Institute"/>
            <consortium name="Mycorrhizal Genomics Consortium"/>
            <person name="Kohler A."/>
            <person name="Kuo A."/>
            <person name="Nagy L.G."/>
            <person name="Floudas D."/>
            <person name="Copeland A."/>
            <person name="Barry K.W."/>
            <person name="Cichocki N."/>
            <person name="Veneault-Fourrey C."/>
            <person name="LaButti K."/>
            <person name="Lindquist E.A."/>
            <person name="Lipzen A."/>
            <person name="Lundell T."/>
            <person name="Morin E."/>
            <person name="Murat C."/>
            <person name="Riley R."/>
            <person name="Ohm R."/>
            <person name="Sun H."/>
            <person name="Tunlid A."/>
            <person name="Henrissat B."/>
            <person name="Grigoriev I.V."/>
            <person name="Hibbett D.S."/>
            <person name="Martin F."/>
        </authorList>
    </citation>
    <scope>NUCLEOTIDE SEQUENCE [LARGE SCALE GENOMIC DNA]</scope>
    <source>
        <strain evidence="1 2">FD-317 M1</strain>
    </source>
</reference>
<dbReference type="HOGENOM" id="CLU_1240268_0_0_1"/>
<dbReference type="Proteomes" id="UP000053593">
    <property type="component" value="Unassembled WGS sequence"/>
</dbReference>
<evidence type="ECO:0000313" key="1">
    <source>
        <dbReference type="EMBL" id="KIK50396.1"/>
    </source>
</evidence>
<name>A0A0D0B8D1_9AGAR</name>
<evidence type="ECO:0000313" key="2">
    <source>
        <dbReference type="Proteomes" id="UP000053593"/>
    </source>
</evidence>
<accession>A0A0D0B8D1</accession>
<evidence type="ECO:0008006" key="3">
    <source>
        <dbReference type="Google" id="ProtNLM"/>
    </source>
</evidence>
<proteinExistence type="predicted"/>
<keyword evidence="2" id="KW-1185">Reference proteome</keyword>
<gene>
    <name evidence="1" type="ORF">GYMLUDRAFT_182857</name>
</gene>
<dbReference type="OrthoDB" id="3064381at2759"/>
<dbReference type="AlphaFoldDB" id="A0A0D0B8D1"/>
<dbReference type="Gene3D" id="2.60.120.650">
    <property type="entry name" value="Cupin"/>
    <property type="match status" value="1"/>
</dbReference>
<protein>
    <recommendedName>
        <fullName evidence="3">JmjC domain-containing protein</fullName>
    </recommendedName>
</protein>
<organism evidence="1 2">
    <name type="scientific">Collybiopsis luxurians FD-317 M1</name>
    <dbReference type="NCBI Taxonomy" id="944289"/>
    <lineage>
        <taxon>Eukaryota</taxon>
        <taxon>Fungi</taxon>
        <taxon>Dikarya</taxon>
        <taxon>Basidiomycota</taxon>
        <taxon>Agaricomycotina</taxon>
        <taxon>Agaricomycetes</taxon>
        <taxon>Agaricomycetidae</taxon>
        <taxon>Agaricales</taxon>
        <taxon>Marasmiineae</taxon>
        <taxon>Omphalotaceae</taxon>
        <taxon>Collybiopsis</taxon>
        <taxon>Collybiopsis luxurians</taxon>
    </lineage>
</organism>
<dbReference type="EMBL" id="KN834905">
    <property type="protein sequence ID" value="KIK50396.1"/>
    <property type="molecule type" value="Genomic_DNA"/>
</dbReference>
<sequence>MTWGLLVKANAVHEPHIDRTGMATWAAIEDGLKKWDIAFPPPNAAEAEVGMIKAYAGDMVWHRNYERGWQWVSILLDPGSMLIMHSGTVHSITTIKDCVALGGHFFTSSTIKYTVNSIFHSFIGSHTVTNSPVDHEQQNLLRILLYWHKILYEGSDKYLGRIERLAQDTLPHIPNVLLFEDFENLVMLLNYAELVSVVTPARYDSLELNTFDAKPYQLPRKCA</sequence>